<dbReference type="RefSeq" id="XP_043163652.1">
    <property type="nucleotide sequence ID" value="XM_043307717.1"/>
</dbReference>
<keyword evidence="2" id="KW-1185">Reference proteome</keyword>
<dbReference type="Pfam" id="PF12520">
    <property type="entry name" value="DUF3723"/>
    <property type="match status" value="1"/>
</dbReference>
<sequence length="390" mass="45109">MGRKVRRTGGSSISTAQVRVLSSCPPPVVERHTDAPTATLAQIRQFYSRHAPLCDGEKFLHIRFFECQKDYAVASRWTRLLGAKAKTLRQVVRSEWLRDCLEKLEPFRALWAGFQLGSFPLILSWRCRQEVEYYLSQMYEIWNAITGGDAHLCDEYTVEKLGGLAPLWSSRDRSKIETWFATRQIFPRARDPGVRAQILERVLAVQGLILTFQTFFKHVKILGPVMLPLRALFSAGELCPPRDEFSAVPRRFPSVRDILLQHRHEQPAYNDRQCLLQYSEHDEHFFECSNPGLYAYWQLCLYLLRHAHDPWKRPKETCDQAASSERPGWVIRLGQFAHRLGFESDQISSLCSQDPDLSQIRMHMLEERPSVLFSAPVDRFNAEADSRQKG</sequence>
<dbReference type="OrthoDB" id="4227485at2759"/>
<dbReference type="AlphaFoldDB" id="A0A8J2HUU8"/>
<protein>
    <submittedName>
        <fullName evidence="1">Uncharacterized protein</fullName>
    </submittedName>
</protein>
<evidence type="ECO:0000313" key="1">
    <source>
        <dbReference type="EMBL" id="CAG5137488.1"/>
    </source>
</evidence>
<dbReference type="InterPro" id="IPR022198">
    <property type="entry name" value="DUF3723"/>
</dbReference>
<gene>
    <name evidence="1" type="ORF">ALTATR162_LOCUS124</name>
</gene>
<evidence type="ECO:0000313" key="2">
    <source>
        <dbReference type="Proteomes" id="UP000676310"/>
    </source>
</evidence>
<name>A0A8J2HUU8_9PLEO</name>
<dbReference type="Proteomes" id="UP000676310">
    <property type="component" value="Unassembled WGS sequence"/>
</dbReference>
<dbReference type="EMBL" id="CAJRGZ010000010">
    <property type="protein sequence ID" value="CAG5137488.1"/>
    <property type="molecule type" value="Genomic_DNA"/>
</dbReference>
<comment type="caution">
    <text evidence="1">The sequence shown here is derived from an EMBL/GenBank/DDBJ whole genome shotgun (WGS) entry which is preliminary data.</text>
</comment>
<proteinExistence type="predicted"/>
<organism evidence="1 2">
    <name type="scientific">Alternaria atra</name>
    <dbReference type="NCBI Taxonomy" id="119953"/>
    <lineage>
        <taxon>Eukaryota</taxon>
        <taxon>Fungi</taxon>
        <taxon>Dikarya</taxon>
        <taxon>Ascomycota</taxon>
        <taxon>Pezizomycotina</taxon>
        <taxon>Dothideomycetes</taxon>
        <taxon>Pleosporomycetidae</taxon>
        <taxon>Pleosporales</taxon>
        <taxon>Pleosporineae</taxon>
        <taxon>Pleosporaceae</taxon>
        <taxon>Alternaria</taxon>
        <taxon>Alternaria sect. Ulocladioides</taxon>
    </lineage>
</organism>
<accession>A0A8J2HUU8</accession>
<dbReference type="GeneID" id="67012552"/>
<reference evidence="1" key="1">
    <citation type="submission" date="2021-05" db="EMBL/GenBank/DDBJ databases">
        <authorList>
            <person name="Stam R."/>
        </authorList>
    </citation>
    <scope>NUCLEOTIDE SEQUENCE</scope>
    <source>
        <strain evidence="1">CS162</strain>
    </source>
</reference>